<sequence>MVPNSNHPSAETITRLKALYEQKTWKCDPQFSLTRIVPTPKHGWPRIYPSSPDTLYANIPNLTLAKWLVPDTTGEKVIVQVMCQNLLAPPQCELMADLLVRSISAIFSTDKVKVATASKYIHGWSQQNIPFSFLVFGLHPTIAKQLLAKHCFATERSSSYGLRNLVKGPDLDTLQEDLITILLENRRMFLVVLAYTTDVVATTGDAIMDCDTATGNRDNPTVNLYLELPTSAAPDQASPMFVEAAKCMCFDTPLMDMGRFSTGFICISCRSITHPTGLCPFESIPKWVSITRPDYEDAYEITH</sequence>
<dbReference type="EMBL" id="KV417494">
    <property type="protein sequence ID" value="KZP30359.1"/>
    <property type="molecule type" value="Genomic_DNA"/>
</dbReference>
<organism evidence="1">
    <name type="scientific">Athelia psychrophila</name>
    <dbReference type="NCBI Taxonomy" id="1759441"/>
    <lineage>
        <taxon>Eukaryota</taxon>
        <taxon>Fungi</taxon>
        <taxon>Dikarya</taxon>
        <taxon>Basidiomycota</taxon>
        <taxon>Agaricomycotina</taxon>
        <taxon>Agaricomycetes</taxon>
        <taxon>Agaricomycetidae</taxon>
        <taxon>Atheliales</taxon>
        <taxon>Atheliaceae</taxon>
        <taxon>Athelia</taxon>
    </lineage>
</organism>
<name>A0A166T8Z1_9AGAM</name>
<evidence type="ECO:0000313" key="1">
    <source>
        <dbReference type="EMBL" id="KZP30359.1"/>
    </source>
</evidence>
<gene>
    <name evidence="1" type="ORF">FIBSPDRAFT_946084</name>
</gene>
<accession>A0A166T8Z1</accession>
<dbReference type="AlphaFoldDB" id="A0A166T8Z1"/>
<proteinExistence type="predicted"/>
<dbReference type="OrthoDB" id="2665632at2759"/>
<reference evidence="1" key="1">
    <citation type="journal article" date="2016" name="Mol. Biol. Evol.">
        <title>Comparative Genomics of Early-Diverging Mushroom-Forming Fungi Provides Insights into the Origins of Lignocellulose Decay Capabilities.</title>
        <authorList>
            <person name="Nagy L.G."/>
            <person name="Riley R."/>
            <person name="Tritt A."/>
            <person name="Adam C."/>
            <person name="Daum C."/>
            <person name="Floudas D."/>
            <person name="Sun H."/>
            <person name="Yadav J.S."/>
            <person name="Pangilinan J."/>
            <person name="Larsson K.H."/>
            <person name="Matsuura K."/>
            <person name="Barry K."/>
            <person name="Labutti K."/>
            <person name="Kuo R."/>
            <person name="Ohm R.A."/>
            <person name="Bhattacharya S.S."/>
            <person name="Shirouzu T."/>
            <person name="Yoshinaga Y."/>
            <person name="Martin F.M."/>
            <person name="Grigoriev I.V."/>
            <person name="Hibbett D.S."/>
        </authorList>
    </citation>
    <scope>NUCLEOTIDE SEQUENCE [LARGE SCALE GENOMIC DNA]</scope>
    <source>
        <strain evidence="1">CBS 109695</strain>
    </source>
</reference>
<protein>
    <submittedName>
        <fullName evidence="1">Uncharacterized protein</fullName>
    </submittedName>
</protein>